<evidence type="ECO:0000313" key="3">
    <source>
        <dbReference type="Proteomes" id="UP000724672"/>
    </source>
</evidence>
<dbReference type="SUPFAM" id="SSF56059">
    <property type="entry name" value="Glutathione synthetase ATP-binding domain-like"/>
    <property type="match status" value="1"/>
</dbReference>
<feature type="domain" description="Alpha-L-glutamate ligase-related protein ATP-grasp" evidence="1">
    <location>
        <begin position="68"/>
        <end position="334"/>
    </location>
</feature>
<gene>
    <name evidence="2" type="ORF">GOQ27_10105</name>
</gene>
<evidence type="ECO:0000313" key="2">
    <source>
        <dbReference type="EMBL" id="MBS4538819.1"/>
    </source>
</evidence>
<sequence>MGGKIDSAITDFKYFIKDKKRKPLYKICYELIRCWIRERTIPYYYFTGFLYRKDNNRYLDHISHKTAIKLKSKLNNSKDIDILENKLIFQNYFSYCNISMPRMLAYSFNKNFFIFNKRYSVESYSYFKEVINTILQNSQIGSIFIKPLDGLGGKNTYKIKNIKEQEDQLKELYKKIETQDFLFQETVIQNEVLSKVNPSSLNTVRIHTFYNEQGEIEIMSAMMKFGIKGGIVDNASSGGFMVPVDLESGRLLAKGFTPLKLGGKEYTLHPDSRITLKGFEIPHFDKVKEFVIKAGSYIPTLRLVGWDIGITDTGPILIEGNAHFHLVNGDIVAGGLRKNKVFRTIIQKHL</sequence>
<dbReference type="EMBL" id="WSFT01000037">
    <property type="protein sequence ID" value="MBS4538819.1"/>
    <property type="molecule type" value="Genomic_DNA"/>
</dbReference>
<dbReference type="AlphaFoldDB" id="A0A942UXW0"/>
<dbReference type="Proteomes" id="UP000724672">
    <property type="component" value="Unassembled WGS sequence"/>
</dbReference>
<dbReference type="InterPro" id="IPR039523">
    <property type="entry name" value="RimK-rel_E_lig_ATP-grasp"/>
</dbReference>
<keyword evidence="3" id="KW-1185">Reference proteome</keyword>
<dbReference type="RefSeq" id="WP_203366740.1">
    <property type="nucleotide sequence ID" value="NZ_WSFT01000037.1"/>
</dbReference>
<protein>
    <recommendedName>
        <fullName evidence="1">Alpha-L-glutamate ligase-related protein ATP-grasp domain-containing protein</fullName>
    </recommendedName>
</protein>
<comment type="caution">
    <text evidence="2">The sequence shown here is derived from an EMBL/GenBank/DDBJ whole genome shotgun (WGS) entry which is preliminary data.</text>
</comment>
<dbReference type="Pfam" id="PF14397">
    <property type="entry name" value="ATPgrasp_ST"/>
    <property type="match status" value="1"/>
</dbReference>
<evidence type="ECO:0000259" key="1">
    <source>
        <dbReference type="Pfam" id="PF14397"/>
    </source>
</evidence>
<proteinExistence type="predicted"/>
<accession>A0A942UXW0</accession>
<name>A0A942UXW0_9FIRM</name>
<organism evidence="2 3">
    <name type="scientific">Anaeromonas frigoriresistens</name>
    <dbReference type="NCBI Taxonomy" id="2683708"/>
    <lineage>
        <taxon>Bacteria</taxon>
        <taxon>Bacillati</taxon>
        <taxon>Bacillota</taxon>
        <taxon>Tissierellia</taxon>
        <taxon>Tissierellales</taxon>
        <taxon>Thermohalobacteraceae</taxon>
        <taxon>Anaeromonas</taxon>
    </lineage>
</organism>
<reference evidence="2" key="1">
    <citation type="submission" date="2019-12" db="EMBL/GenBank/DDBJ databases">
        <title>Clostridiaceae gen. nov. sp. nov., isolated from sediment in Xinjiang, China.</title>
        <authorList>
            <person name="Zhang R."/>
        </authorList>
    </citation>
    <scope>NUCLEOTIDE SEQUENCE</scope>
    <source>
        <strain evidence="2">D2Q-11</strain>
    </source>
</reference>